<dbReference type="InterPro" id="IPR006175">
    <property type="entry name" value="YjgF/YER057c/UK114"/>
</dbReference>
<dbReference type="PANTHER" id="PTHR11803">
    <property type="entry name" value="2-IMINOBUTANOATE/2-IMINOPROPANOATE DEAMINASE RIDA"/>
    <property type="match status" value="1"/>
</dbReference>
<dbReference type="Proteomes" id="UP000092498">
    <property type="component" value="Chromosome"/>
</dbReference>
<dbReference type="GO" id="GO:0005829">
    <property type="term" value="C:cytosol"/>
    <property type="evidence" value="ECO:0007669"/>
    <property type="project" value="TreeGrafter"/>
</dbReference>
<keyword evidence="3" id="KW-1185">Reference proteome</keyword>
<dbReference type="STRING" id="1759059.ATE48_08960"/>
<accession>A0A1B1AHM7</accession>
<evidence type="ECO:0000313" key="2">
    <source>
        <dbReference type="EMBL" id="ANP46040.1"/>
    </source>
</evidence>
<dbReference type="InterPro" id="IPR035959">
    <property type="entry name" value="RutC-like_sf"/>
</dbReference>
<organism evidence="2 3">
    <name type="scientific">Candidatus Viadribacter manganicus</name>
    <dbReference type="NCBI Taxonomy" id="1759059"/>
    <lineage>
        <taxon>Bacteria</taxon>
        <taxon>Pseudomonadati</taxon>
        <taxon>Pseudomonadota</taxon>
        <taxon>Alphaproteobacteria</taxon>
        <taxon>Hyphomonadales</taxon>
        <taxon>Hyphomonadaceae</taxon>
        <taxon>Candidatus Viadribacter</taxon>
    </lineage>
</organism>
<dbReference type="KEGG" id="cbot:ATE48_08960"/>
<reference evidence="2 3" key="1">
    <citation type="submission" date="2015-11" db="EMBL/GenBank/DDBJ databases">
        <title>Whole-Genome Sequence of Candidatus Oderbacter manganicum from the National Park Lower Oder Valley, Germany.</title>
        <authorList>
            <person name="Braun B."/>
            <person name="Liere K."/>
            <person name="Szewzyk U."/>
        </authorList>
    </citation>
    <scope>NUCLEOTIDE SEQUENCE [LARGE SCALE GENOMIC DNA]</scope>
    <source>
        <strain evidence="2 3">OTSz_A_272</strain>
    </source>
</reference>
<dbReference type="SUPFAM" id="SSF55298">
    <property type="entry name" value="YjgF-like"/>
    <property type="match status" value="1"/>
</dbReference>
<dbReference type="GO" id="GO:0019239">
    <property type="term" value="F:deaminase activity"/>
    <property type="evidence" value="ECO:0007669"/>
    <property type="project" value="TreeGrafter"/>
</dbReference>
<dbReference type="RefSeq" id="WP_066770350.1">
    <property type="nucleotide sequence ID" value="NZ_CP013244.1"/>
</dbReference>
<evidence type="ECO:0000256" key="1">
    <source>
        <dbReference type="ARBA" id="ARBA00010552"/>
    </source>
</evidence>
<dbReference type="OrthoDB" id="9803101at2"/>
<dbReference type="Pfam" id="PF01042">
    <property type="entry name" value="Ribonuc_L-PSP"/>
    <property type="match status" value="1"/>
</dbReference>
<dbReference type="EMBL" id="CP013244">
    <property type="protein sequence ID" value="ANP46040.1"/>
    <property type="molecule type" value="Genomic_DNA"/>
</dbReference>
<proteinExistence type="inferred from homology"/>
<dbReference type="PANTHER" id="PTHR11803:SF58">
    <property type="entry name" value="PROTEIN HMF1-RELATED"/>
    <property type="match status" value="1"/>
</dbReference>
<dbReference type="AlphaFoldDB" id="A0A1B1AHM7"/>
<gene>
    <name evidence="2" type="ORF">ATE48_08960</name>
</gene>
<dbReference type="Gene3D" id="3.30.1330.40">
    <property type="entry name" value="RutC-like"/>
    <property type="match status" value="1"/>
</dbReference>
<sequence length="130" mass="14297">MRTLLPEGWPRPKGYANGIEADGRLVFVAGQIGWTPEGVFEANTLSAQFAQTLDNTLAILREANAGPEHIARMTWYITDKRAYLGSLAEIGAIWREKMGRNFPAMAVVEVKALIEDAALIEIETTAVVPR</sequence>
<evidence type="ECO:0000313" key="3">
    <source>
        <dbReference type="Proteomes" id="UP000092498"/>
    </source>
</evidence>
<dbReference type="CDD" id="cd00448">
    <property type="entry name" value="YjgF_YER057c_UK114_family"/>
    <property type="match status" value="1"/>
</dbReference>
<comment type="similarity">
    <text evidence="1">Belongs to the RutC family.</text>
</comment>
<protein>
    <submittedName>
        <fullName evidence="2">Enamine deaminase RidA</fullName>
    </submittedName>
</protein>
<name>A0A1B1AHM7_9PROT</name>
<dbReference type="InParanoid" id="A0A1B1AHM7"/>